<evidence type="ECO:0000256" key="1">
    <source>
        <dbReference type="PROSITE-ProRule" id="PRU00339"/>
    </source>
</evidence>
<dbReference type="AlphaFoldDB" id="A0AAD3E3B9"/>
<dbReference type="PANTHER" id="PTHR23082">
    <property type="entry name" value="TRANSCRIPTION INITIATION FACTOR IIIC TFIIIC , POLYPEPTIDE 3-RELATED"/>
    <property type="match status" value="1"/>
</dbReference>
<feature type="repeat" description="TPR" evidence="1">
    <location>
        <begin position="43"/>
        <end position="76"/>
    </location>
</feature>
<dbReference type="InterPro" id="IPR039340">
    <property type="entry name" value="Tfc4/TFIIIC-102/Sfc4"/>
</dbReference>
<dbReference type="PROSITE" id="PS50005">
    <property type="entry name" value="TPR"/>
    <property type="match status" value="1"/>
</dbReference>
<keyword evidence="1" id="KW-0802">TPR repeat</keyword>
<dbReference type="SMART" id="SM00028">
    <property type="entry name" value="TPR"/>
    <property type="match status" value="5"/>
</dbReference>
<dbReference type="Gene3D" id="1.25.40.10">
    <property type="entry name" value="Tetratricopeptide repeat domain"/>
    <property type="match status" value="2"/>
</dbReference>
<feature type="compositionally biased region" description="Basic and acidic residues" evidence="2">
    <location>
        <begin position="480"/>
        <end position="490"/>
    </location>
</feature>
<name>A0AAD3E3B9_9CHLO</name>
<feature type="compositionally biased region" description="Gly residues" evidence="2">
    <location>
        <begin position="502"/>
        <end position="522"/>
    </location>
</feature>
<feature type="region of interest" description="Disordered" evidence="2">
    <location>
        <begin position="463"/>
        <end position="522"/>
    </location>
</feature>
<organism evidence="3 4">
    <name type="scientific">Astrephomene gubernaculifera</name>
    <dbReference type="NCBI Taxonomy" id="47775"/>
    <lineage>
        <taxon>Eukaryota</taxon>
        <taxon>Viridiplantae</taxon>
        <taxon>Chlorophyta</taxon>
        <taxon>core chlorophytes</taxon>
        <taxon>Chlorophyceae</taxon>
        <taxon>CS clade</taxon>
        <taxon>Chlamydomonadales</taxon>
        <taxon>Astrephomenaceae</taxon>
        <taxon>Astrephomene</taxon>
    </lineage>
</organism>
<feature type="non-terminal residue" evidence="3">
    <location>
        <position position="522"/>
    </location>
</feature>
<dbReference type="SUPFAM" id="SSF48452">
    <property type="entry name" value="TPR-like"/>
    <property type="match status" value="2"/>
</dbReference>
<sequence length="522" mass="55783">PRRGIPEEVSSKLGQANVMYAMRDYPPAIALLLEVVQTHPNVSDPYHTLGLLHEAIGQPRKALDFFMIAAHLSPRDLPLWKRLASMSTELGFYRQAVYCLSKVIARDRGDLDALWDRAVLYAQVGDIDKALAHFAEVGRARPGDPEVPVMQARLHHQLGAPLKAISVLEAHLRDHPARVDLTHINILAELYMERGGYAEARALIERAGPVLCPDQALPLDLAVKAGLCLAHTGRWEEAEEVLGELLREPVEQFGDLYGSVGAALAGLGQHDKALQYLTPLLGHPDYSEPGLWSQLLGSHVAGGRAGEGVALYRGQLEAMDPADARYPGAVLRLAEHCMELGGPTGHSTALEMVELLDVYLQAQHAAAGGGGEGASEGGRPTGPSLAAVVLGEELAMRLSQLYLGLGLLDRYVQCIRPSVESSLTALAADLARVSDPALPRSLKRAIQRRRMFARRGGRKGEGAAEVGSVFKGATKRDRRTARTRELDRQAAEVLGLPYDSPTGGGGGVGGGGTTDAGSDGGD</sequence>
<reference evidence="3 4" key="1">
    <citation type="journal article" date="2021" name="Sci. Rep.">
        <title>Genome sequencing of the multicellular alga Astrephomene provides insights into convergent evolution of germ-soma differentiation.</title>
        <authorList>
            <person name="Yamashita S."/>
            <person name="Yamamoto K."/>
            <person name="Matsuzaki R."/>
            <person name="Suzuki S."/>
            <person name="Yamaguchi H."/>
            <person name="Hirooka S."/>
            <person name="Minakuchi Y."/>
            <person name="Miyagishima S."/>
            <person name="Kawachi M."/>
            <person name="Toyoda A."/>
            <person name="Nozaki H."/>
        </authorList>
    </citation>
    <scope>NUCLEOTIDE SEQUENCE [LARGE SCALE GENOMIC DNA]</scope>
    <source>
        <strain evidence="3 4">NIES-4017</strain>
    </source>
</reference>
<keyword evidence="4" id="KW-1185">Reference proteome</keyword>
<feature type="non-terminal residue" evidence="3">
    <location>
        <position position="1"/>
    </location>
</feature>
<evidence type="ECO:0000313" key="3">
    <source>
        <dbReference type="EMBL" id="GFR52663.1"/>
    </source>
</evidence>
<evidence type="ECO:0000256" key="2">
    <source>
        <dbReference type="SAM" id="MobiDB-lite"/>
    </source>
</evidence>
<dbReference type="InterPro" id="IPR019734">
    <property type="entry name" value="TPR_rpt"/>
</dbReference>
<dbReference type="Proteomes" id="UP001054857">
    <property type="component" value="Unassembled WGS sequence"/>
</dbReference>
<dbReference type="GO" id="GO:0006383">
    <property type="term" value="P:transcription by RNA polymerase III"/>
    <property type="evidence" value="ECO:0007669"/>
    <property type="project" value="InterPro"/>
</dbReference>
<dbReference type="Pfam" id="PF13429">
    <property type="entry name" value="TPR_15"/>
    <property type="match status" value="1"/>
</dbReference>
<accession>A0AAD3E3B9</accession>
<gene>
    <name evidence="3" type="ORF">Agub_g15257</name>
</gene>
<dbReference type="InterPro" id="IPR011990">
    <property type="entry name" value="TPR-like_helical_dom_sf"/>
</dbReference>
<dbReference type="PANTHER" id="PTHR23082:SF0">
    <property type="entry name" value="GENERAL TRANSCRIPTION FACTOR 3C POLYPEPTIDE 3"/>
    <property type="match status" value="1"/>
</dbReference>
<protein>
    <submittedName>
        <fullName evidence="3">Uncharacterized protein</fullName>
    </submittedName>
</protein>
<comment type="caution">
    <text evidence="3">The sequence shown here is derived from an EMBL/GenBank/DDBJ whole genome shotgun (WGS) entry which is preliminary data.</text>
</comment>
<dbReference type="EMBL" id="BMAR01000068">
    <property type="protein sequence ID" value="GFR52663.1"/>
    <property type="molecule type" value="Genomic_DNA"/>
</dbReference>
<evidence type="ECO:0000313" key="4">
    <source>
        <dbReference type="Proteomes" id="UP001054857"/>
    </source>
</evidence>
<dbReference type="GO" id="GO:0000127">
    <property type="term" value="C:transcription factor TFIIIC complex"/>
    <property type="evidence" value="ECO:0007669"/>
    <property type="project" value="TreeGrafter"/>
</dbReference>
<proteinExistence type="predicted"/>